<dbReference type="OrthoDB" id="2192830at2759"/>
<evidence type="ECO:0008006" key="5">
    <source>
        <dbReference type="Google" id="ProtNLM"/>
    </source>
</evidence>
<keyword evidence="4" id="KW-1185">Reference proteome</keyword>
<reference evidence="3 4" key="1">
    <citation type="submission" date="2015-07" db="EMBL/GenBank/DDBJ databases">
        <title>The genome of the fungus Escovopsis weberi, a specialized disease agent of ant agriculture.</title>
        <authorList>
            <person name="de Man T.J."/>
            <person name="Stajich J.E."/>
            <person name="Kubicek C.P."/>
            <person name="Chenthamara K."/>
            <person name="Atanasova L."/>
            <person name="Druzhinina I.S."/>
            <person name="Birnbaum S."/>
            <person name="Barribeau S.M."/>
            <person name="Teiling C."/>
            <person name="Suen G."/>
            <person name="Currie C."/>
            <person name="Gerardo N.M."/>
        </authorList>
    </citation>
    <scope>NUCLEOTIDE SEQUENCE [LARGE SCALE GENOMIC DNA]</scope>
</reference>
<sequence>MADPDHYHDRSPSSSSSRLSSRPSSTAVKPASQSTDLSSVRSRGRRQASSIRNGSRYDDNDDDDNHNDALDKGKDNGGSNSNNSNNSIRTSSRIITSKSVRDQERMHPIRNRVSGLLTASHPLESPTGSRASSRGAGVSPNRDAGAAGGLGQFLGDSLSQSWSSVQGLAASLIAAGEEQIGAVGRSQAKNWSPSPKFNRWAWDRPTSDKDAGNKASGSWGPAPPAPPGPGIADVAVGSSSEREAALKTARTASVLESHQGVNGGLDITGNYKRRTSDEMTPASAAAPPPEEYLVYIHTVQPSDTYAGLILRYKCRGDAFKKANGLWSNDTIVEDPLSLDTPSESVMSETDKDRPWTHVKWKCHGDVVYLSFHAATELRDCQS</sequence>
<evidence type="ECO:0000313" key="4">
    <source>
        <dbReference type="Proteomes" id="UP000053831"/>
    </source>
</evidence>
<feature type="region of interest" description="Disordered" evidence="2">
    <location>
        <begin position="1"/>
        <end position="144"/>
    </location>
</feature>
<comment type="similarity">
    <text evidence="1">Belongs to the secreted LysM effector family.</text>
</comment>
<evidence type="ECO:0000256" key="2">
    <source>
        <dbReference type="SAM" id="MobiDB-lite"/>
    </source>
</evidence>
<gene>
    <name evidence="3" type="ORF">ESCO_005261</name>
</gene>
<dbReference type="Gene3D" id="3.10.350.10">
    <property type="entry name" value="LysM domain"/>
    <property type="match status" value="1"/>
</dbReference>
<feature type="compositionally biased region" description="Low complexity" evidence="2">
    <location>
        <begin position="128"/>
        <end position="137"/>
    </location>
</feature>
<dbReference type="EMBL" id="LGSR01000008">
    <property type="protein sequence ID" value="KOS21481.1"/>
    <property type="molecule type" value="Genomic_DNA"/>
</dbReference>
<dbReference type="CDD" id="cd00118">
    <property type="entry name" value="LysM"/>
    <property type="match status" value="1"/>
</dbReference>
<protein>
    <recommendedName>
        <fullName evidence="5">LysM domain-containing protein</fullName>
    </recommendedName>
</protein>
<accession>A0A0M8N7E2</accession>
<feature type="compositionally biased region" description="Basic and acidic residues" evidence="2">
    <location>
        <begin position="201"/>
        <end position="212"/>
    </location>
</feature>
<feature type="compositionally biased region" description="Basic and acidic residues" evidence="2">
    <location>
        <begin position="1"/>
        <end position="11"/>
    </location>
</feature>
<dbReference type="InterPro" id="IPR036779">
    <property type="entry name" value="LysM_dom_sf"/>
</dbReference>
<dbReference type="AlphaFoldDB" id="A0A0M8N7E2"/>
<feature type="compositionally biased region" description="Low complexity" evidence="2">
    <location>
        <begin position="77"/>
        <end position="98"/>
    </location>
</feature>
<evidence type="ECO:0000313" key="3">
    <source>
        <dbReference type="EMBL" id="KOS21481.1"/>
    </source>
</evidence>
<dbReference type="InterPro" id="IPR018392">
    <property type="entry name" value="LysM"/>
</dbReference>
<feature type="compositionally biased region" description="Basic and acidic residues" evidence="2">
    <location>
        <begin position="66"/>
        <end position="75"/>
    </location>
</feature>
<dbReference type="STRING" id="150374.A0A0M8N7E2"/>
<feature type="region of interest" description="Disordered" evidence="2">
    <location>
        <begin position="184"/>
        <end position="238"/>
    </location>
</feature>
<name>A0A0M8N7E2_ESCWE</name>
<comment type="caution">
    <text evidence="3">The sequence shown here is derived from an EMBL/GenBank/DDBJ whole genome shotgun (WGS) entry which is preliminary data.</text>
</comment>
<feature type="compositionally biased region" description="Polar residues" evidence="2">
    <location>
        <begin position="31"/>
        <end position="53"/>
    </location>
</feature>
<organism evidence="3 4">
    <name type="scientific">Escovopsis weberi</name>
    <dbReference type="NCBI Taxonomy" id="150374"/>
    <lineage>
        <taxon>Eukaryota</taxon>
        <taxon>Fungi</taxon>
        <taxon>Dikarya</taxon>
        <taxon>Ascomycota</taxon>
        <taxon>Pezizomycotina</taxon>
        <taxon>Sordariomycetes</taxon>
        <taxon>Hypocreomycetidae</taxon>
        <taxon>Hypocreales</taxon>
        <taxon>Hypocreaceae</taxon>
        <taxon>Escovopsis</taxon>
    </lineage>
</organism>
<proteinExistence type="inferred from homology"/>
<evidence type="ECO:0000256" key="1">
    <source>
        <dbReference type="ARBA" id="ARBA00044955"/>
    </source>
</evidence>
<feature type="compositionally biased region" description="Low complexity" evidence="2">
    <location>
        <begin position="12"/>
        <end position="25"/>
    </location>
</feature>
<dbReference type="Proteomes" id="UP000053831">
    <property type="component" value="Unassembled WGS sequence"/>
</dbReference>